<dbReference type="SFLD" id="SFLDS00005">
    <property type="entry name" value="Isoprenoid_Synthase_Type_I"/>
    <property type="match status" value="1"/>
</dbReference>
<comment type="caution">
    <text evidence="1">The sequence shown here is derived from an EMBL/GenBank/DDBJ whole genome shotgun (WGS) entry which is preliminary data.</text>
</comment>
<keyword evidence="2" id="KW-1185">Reference proteome</keyword>
<dbReference type="SFLD" id="SFLDG01018">
    <property type="entry name" value="Squalene/Phytoene_Synthase_Lik"/>
    <property type="match status" value="1"/>
</dbReference>
<accession>A0A7Y6TWL7</accession>
<evidence type="ECO:0000313" key="2">
    <source>
        <dbReference type="Proteomes" id="UP000529637"/>
    </source>
</evidence>
<dbReference type="InterPro" id="IPR033904">
    <property type="entry name" value="Trans_IPPS_HH"/>
</dbReference>
<proteinExistence type="predicted"/>
<dbReference type="GO" id="GO:0051996">
    <property type="term" value="F:squalene synthase [NAD(P)H] activity"/>
    <property type="evidence" value="ECO:0007669"/>
    <property type="project" value="UniProtKB-EC"/>
</dbReference>
<dbReference type="InterPro" id="IPR002060">
    <property type="entry name" value="Squ/phyt_synthse"/>
</dbReference>
<dbReference type="EC" id="2.5.1.21" evidence="1"/>
<dbReference type="AlphaFoldDB" id="A0A7Y6TWL7"/>
<dbReference type="CDD" id="cd00683">
    <property type="entry name" value="Trans_IPPS_HH"/>
    <property type="match status" value="1"/>
</dbReference>
<dbReference type="Gene3D" id="1.10.600.10">
    <property type="entry name" value="Farnesyl Diphosphate Synthase"/>
    <property type="match status" value="1"/>
</dbReference>
<dbReference type="SFLD" id="SFLDG01212">
    <property type="entry name" value="Phytoene_synthase_like"/>
    <property type="match status" value="1"/>
</dbReference>
<organism evidence="1 2">
    <name type="scientific">Piscinibacter koreensis</name>
    <dbReference type="NCBI Taxonomy" id="2742824"/>
    <lineage>
        <taxon>Bacteria</taxon>
        <taxon>Pseudomonadati</taxon>
        <taxon>Pseudomonadota</taxon>
        <taxon>Betaproteobacteria</taxon>
        <taxon>Burkholderiales</taxon>
        <taxon>Sphaerotilaceae</taxon>
        <taxon>Piscinibacter</taxon>
    </lineage>
</organism>
<reference evidence="1 2" key="1">
    <citation type="submission" date="2020-06" db="EMBL/GenBank/DDBJ databases">
        <title>Schlegella sp. ID0723 isolated from air conditioner.</title>
        <authorList>
            <person name="Kim D.Y."/>
            <person name="Kim D.-U."/>
        </authorList>
    </citation>
    <scope>NUCLEOTIDE SEQUENCE [LARGE SCALE GENOMIC DNA]</scope>
    <source>
        <strain evidence="1 2">ID0723</strain>
    </source>
</reference>
<dbReference type="EMBL" id="JABWMJ010000004">
    <property type="protein sequence ID" value="NUZ06167.1"/>
    <property type="molecule type" value="Genomic_DNA"/>
</dbReference>
<dbReference type="GO" id="GO:0016114">
    <property type="term" value="P:terpenoid biosynthetic process"/>
    <property type="evidence" value="ECO:0007669"/>
    <property type="project" value="UniProtKB-ARBA"/>
</dbReference>
<dbReference type="Pfam" id="PF00494">
    <property type="entry name" value="SQS_PSY"/>
    <property type="match status" value="1"/>
</dbReference>
<dbReference type="NCBIfam" id="TIGR03464">
    <property type="entry name" value="HpnC"/>
    <property type="match status" value="1"/>
</dbReference>
<evidence type="ECO:0000313" key="1">
    <source>
        <dbReference type="EMBL" id="NUZ06167.1"/>
    </source>
</evidence>
<protein>
    <submittedName>
        <fullName evidence="1">Squalene synthase HpnC</fullName>
        <ecNumber evidence="1">2.5.1.21</ecNumber>
    </submittedName>
</protein>
<name>A0A7Y6TWL7_9BURK</name>
<dbReference type="Proteomes" id="UP000529637">
    <property type="component" value="Unassembled WGS sequence"/>
</dbReference>
<dbReference type="InterPro" id="IPR017827">
    <property type="entry name" value="HSQ_synthase_HpnC"/>
</dbReference>
<keyword evidence="1" id="KW-0808">Transferase</keyword>
<dbReference type="GO" id="GO:0004311">
    <property type="term" value="F:geranylgeranyl diphosphate synthase activity"/>
    <property type="evidence" value="ECO:0007669"/>
    <property type="project" value="InterPro"/>
</dbReference>
<dbReference type="PANTHER" id="PTHR31480">
    <property type="entry name" value="BIFUNCTIONAL LYCOPENE CYCLASE/PHYTOENE SYNTHASE"/>
    <property type="match status" value="1"/>
</dbReference>
<dbReference type="InterPro" id="IPR008949">
    <property type="entry name" value="Isoprenoid_synthase_dom_sf"/>
</dbReference>
<dbReference type="SUPFAM" id="SSF48576">
    <property type="entry name" value="Terpenoid synthases"/>
    <property type="match status" value="1"/>
</dbReference>
<dbReference type="InterPro" id="IPR044843">
    <property type="entry name" value="Trans_IPPS_bact-type"/>
</dbReference>
<sequence length="289" mass="31787">MDNRAVSVEHYENFPVASLLCPPRLRPAVAAIYHYARTADDLADEGDAAPAERLEALAAYRADLLAVVAGQAPSPRWRAVFEPLARAIGTYGLPTPLLLDLLSAFEQDVVKQRYRDRAELLDYCRRSANPVGRLLLHLHGVDDAESLAHSDAICSALQLVNFWQDLGIDASRGRIYAPEGDLARYGVNPDDLLARRDGPAVHRLVAEEVAWARGLMLAGAPLVHRLGGRAGWELRLVVQGGLRIAERIERIGCTTLVARPVLRWHDALALGWRALAMRRRDTHVAAEAA</sequence>
<gene>
    <name evidence="1" type="primary">hpnC</name>
    <name evidence="1" type="ORF">HQN59_10365</name>
</gene>